<dbReference type="Proteomes" id="UP000664169">
    <property type="component" value="Unassembled WGS sequence"/>
</dbReference>
<gene>
    <name evidence="1" type="ORF">GOMPHAMPRED_006639</name>
</gene>
<dbReference type="OrthoDB" id="2933411at2759"/>
<sequence length="170" mass="18985">MANRAPQEYGCYFMISPSTDDAPGGITDQNPAPNPPPGGWGPMFYIRFGDGNWHNGRYTTHNPSFAPGSTDNCANIPGTKNTATVRYYQNGNQSVNAGGWLQLNILHNWLQQHMNREWYRIHAPPGVQVQHLAADLMWISDRMDDVTLDLGYQAALNVYQQQPPGTLLQL</sequence>
<reference evidence="1" key="1">
    <citation type="submission" date="2021-03" db="EMBL/GenBank/DDBJ databases">
        <authorList>
            <person name="Tagirdzhanova G."/>
        </authorList>
    </citation>
    <scope>NUCLEOTIDE SEQUENCE</scope>
</reference>
<keyword evidence="2" id="KW-1185">Reference proteome</keyword>
<evidence type="ECO:0000313" key="2">
    <source>
        <dbReference type="Proteomes" id="UP000664169"/>
    </source>
</evidence>
<protein>
    <submittedName>
        <fullName evidence="1">Uncharacterized protein</fullName>
    </submittedName>
</protein>
<name>A0A8H3FXC0_9LECA</name>
<dbReference type="AlphaFoldDB" id="A0A8H3FXC0"/>
<dbReference type="EMBL" id="CAJPDQ010000046">
    <property type="protein sequence ID" value="CAF9932673.1"/>
    <property type="molecule type" value="Genomic_DNA"/>
</dbReference>
<proteinExistence type="predicted"/>
<organism evidence="1 2">
    <name type="scientific">Gomphillus americanus</name>
    <dbReference type="NCBI Taxonomy" id="1940652"/>
    <lineage>
        <taxon>Eukaryota</taxon>
        <taxon>Fungi</taxon>
        <taxon>Dikarya</taxon>
        <taxon>Ascomycota</taxon>
        <taxon>Pezizomycotina</taxon>
        <taxon>Lecanoromycetes</taxon>
        <taxon>OSLEUM clade</taxon>
        <taxon>Ostropomycetidae</taxon>
        <taxon>Ostropales</taxon>
        <taxon>Graphidaceae</taxon>
        <taxon>Gomphilloideae</taxon>
        <taxon>Gomphillus</taxon>
    </lineage>
</organism>
<comment type="caution">
    <text evidence="1">The sequence shown here is derived from an EMBL/GenBank/DDBJ whole genome shotgun (WGS) entry which is preliminary data.</text>
</comment>
<accession>A0A8H3FXC0</accession>
<evidence type="ECO:0000313" key="1">
    <source>
        <dbReference type="EMBL" id="CAF9932673.1"/>
    </source>
</evidence>